<gene>
    <name evidence="2" type="primary">ANK1</name>
    <name evidence="2" type="ORF">SPIL2461_LOCUS9854</name>
</gene>
<dbReference type="Proteomes" id="UP000649617">
    <property type="component" value="Unassembled WGS sequence"/>
</dbReference>
<name>A0A812QRE3_SYMPI</name>
<dbReference type="OrthoDB" id="10496571at2759"/>
<dbReference type="EMBL" id="CAJNIZ010017546">
    <property type="protein sequence ID" value="CAE7399735.1"/>
    <property type="molecule type" value="Genomic_DNA"/>
</dbReference>
<evidence type="ECO:0000313" key="3">
    <source>
        <dbReference type="Proteomes" id="UP000649617"/>
    </source>
</evidence>
<sequence>MALVLPSCRSTGSCGSLADSAIDGSNILALSARPALLTSSLQFVTKTCPLAAGLKRVFPTFWVPIFVRKIMHAHMRVWEKDLNNLLAIEVVSLVPQAVMEEWKLDRKNIVAGSFKWHADEYYSRGGNKPKHMYSPDWLDVEMKTHHEKARGGTATIKVNPLEGPPSPKPSYGFFEPDASLRPKSPTAMDLGWSTLSGTQPLANTLNKRRPASALTLTTGQELGVTSPTASPKGALMNALLSPARATERATTALPGPRGMFRNASSPDTLGLSSPKGSRLTLPSPQSTMGGGRSGQDYDRLLGLGRSPSQPLHESAYCQPSRLRKALQGSGKGLGRWRDLRLQLHRHITRGTHRKLMWLHRLPSTQTACLLLAVRSAMVVRLRTVHDACSDVEPLQRICSLAPWRRAFYLSGLPGLDFKSYWTSSTDSAVLLANGTLQDEQPKECSCSTSVPGLVAPDNWCTGVDQAGCLQPRSR</sequence>
<protein>
    <submittedName>
        <fullName evidence="2">ANK1 protein</fullName>
    </submittedName>
</protein>
<feature type="region of interest" description="Disordered" evidence="1">
    <location>
        <begin position="252"/>
        <end position="297"/>
    </location>
</feature>
<evidence type="ECO:0000256" key="1">
    <source>
        <dbReference type="SAM" id="MobiDB-lite"/>
    </source>
</evidence>
<evidence type="ECO:0000313" key="2">
    <source>
        <dbReference type="EMBL" id="CAE7399735.1"/>
    </source>
</evidence>
<feature type="compositionally biased region" description="Polar residues" evidence="1">
    <location>
        <begin position="262"/>
        <end position="287"/>
    </location>
</feature>
<comment type="caution">
    <text evidence="2">The sequence shown here is derived from an EMBL/GenBank/DDBJ whole genome shotgun (WGS) entry which is preliminary data.</text>
</comment>
<organism evidence="2 3">
    <name type="scientific">Symbiodinium pilosum</name>
    <name type="common">Dinoflagellate</name>
    <dbReference type="NCBI Taxonomy" id="2952"/>
    <lineage>
        <taxon>Eukaryota</taxon>
        <taxon>Sar</taxon>
        <taxon>Alveolata</taxon>
        <taxon>Dinophyceae</taxon>
        <taxon>Suessiales</taxon>
        <taxon>Symbiodiniaceae</taxon>
        <taxon>Symbiodinium</taxon>
    </lineage>
</organism>
<accession>A0A812QRE3</accession>
<reference evidence="2" key="1">
    <citation type="submission" date="2021-02" db="EMBL/GenBank/DDBJ databases">
        <authorList>
            <person name="Dougan E. K."/>
            <person name="Rhodes N."/>
            <person name="Thang M."/>
            <person name="Chan C."/>
        </authorList>
    </citation>
    <scope>NUCLEOTIDE SEQUENCE</scope>
</reference>
<dbReference type="AlphaFoldDB" id="A0A812QRE3"/>
<keyword evidence="3" id="KW-1185">Reference proteome</keyword>
<proteinExistence type="predicted"/>